<dbReference type="AlphaFoldDB" id="A0AAE0JTD7"/>
<proteinExistence type="predicted"/>
<dbReference type="Pfam" id="PF17660">
    <property type="entry name" value="BTRD1"/>
    <property type="match status" value="5"/>
</dbReference>
<protein>
    <submittedName>
        <fullName evidence="2">Uncharacterized protein</fullName>
    </submittedName>
</protein>
<dbReference type="EMBL" id="JAULSN010000011">
    <property type="protein sequence ID" value="KAK3361546.1"/>
    <property type="molecule type" value="Genomic_DNA"/>
</dbReference>
<gene>
    <name evidence="2" type="ORF">B0T24DRAFT_110395</name>
</gene>
<accession>A0AAE0JTD7</accession>
<reference evidence="2" key="2">
    <citation type="submission" date="2023-06" db="EMBL/GenBank/DDBJ databases">
        <authorList>
            <consortium name="Lawrence Berkeley National Laboratory"/>
            <person name="Haridas S."/>
            <person name="Hensen N."/>
            <person name="Bonometti L."/>
            <person name="Westerberg I."/>
            <person name="Brannstrom I.O."/>
            <person name="Guillou S."/>
            <person name="Cros-Aarteil S."/>
            <person name="Calhoun S."/>
            <person name="Kuo A."/>
            <person name="Mondo S."/>
            <person name="Pangilinan J."/>
            <person name="Riley R."/>
            <person name="Labutti K."/>
            <person name="Andreopoulos B."/>
            <person name="Lipzen A."/>
            <person name="Chen C."/>
            <person name="Yanf M."/>
            <person name="Daum C."/>
            <person name="Ng V."/>
            <person name="Clum A."/>
            <person name="Steindorff A."/>
            <person name="Ohm R."/>
            <person name="Martin F."/>
            <person name="Silar P."/>
            <person name="Natvig D."/>
            <person name="Lalanne C."/>
            <person name="Gautier V."/>
            <person name="Ament-Velasquez S.L."/>
            <person name="Kruys A."/>
            <person name="Hutchinson M.I."/>
            <person name="Powell A.J."/>
            <person name="Barry K."/>
            <person name="Miller A.N."/>
            <person name="Grigoriev I.V."/>
            <person name="Debuchy R."/>
            <person name="Gladieux P."/>
            <person name="Thoren M.H."/>
            <person name="Johannesson H."/>
        </authorList>
    </citation>
    <scope>NUCLEOTIDE SEQUENCE</scope>
    <source>
        <strain evidence="2">CBS 958.72</strain>
    </source>
</reference>
<feature type="chain" id="PRO_5042268246" evidence="1">
    <location>
        <begin position="31"/>
        <end position="306"/>
    </location>
</feature>
<evidence type="ECO:0000313" key="2">
    <source>
        <dbReference type="EMBL" id="KAK3361546.1"/>
    </source>
</evidence>
<comment type="caution">
    <text evidence="2">The sequence shown here is derived from an EMBL/GenBank/DDBJ whole genome shotgun (WGS) entry which is preliminary data.</text>
</comment>
<organism evidence="2 3">
    <name type="scientific">Lasiosphaeria ovina</name>
    <dbReference type="NCBI Taxonomy" id="92902"/>
    <lineage>
        <taxon>Eukaryota</taxon>
        <taxon>Fungi</taxon>
        <taxon>Dikarya</taxon>
        <taxon>Ascomycota</taxon>
        <taxon>Pezizomycotina</taxon>
        <taxon>Sordariomycetes</taxon>
        <taxon>Sordariomycetidae</taxon>
        <taxon>Sordariales</taxon>
        <taxon>Lasiosphaeriaceae</taxon>
        <taxon>Lasiosphaeria</taxon>
    </lineage>
</organism>
<evidence type="ECO:0000313" key="3">
    <source>
        <dbReference type="Proteomes" id="UP001287356"/>
    </source>
</evidence>
<dbReference type="Proteomes" id="UP001287356">
    <property type="component" value="Unassembled WGS sequence"/>
</dbReference>
<keyword evidence="3" id="KW-1185">Reference proteome</keyword>
<name>A0AAE0JTD7_9PEZI</name>
<evidence type="ECO:0000256" key="1">
    <source>
        <dbReference type="SAM" id="SignalP"/>
    </source>
</evidence>
<reference evidence="2" key="1">
    <citation type="journal article" date="2023" name="Mol. Phylogenet. Evol.">
        <title>Genome-scale phylogeny and comparative genomics of the fungal order Sordariales.</title>
        <authorList>
            <person name="Hensen N."/>
            <person name="Bonometti L."/>
            <person name="Westerberg I."/>
            <person name="Brannstrom I.O."/>
            <person name="Guillou S."/>
            <person name="Cros-Aarteil S."/>
            <person name="Calhoun S."/>
            <person name="Haridas S."/>
            <person name="Kuo A."/>
            <person name="Mondo S."/>
            <person name="Pangilinan J."/>
            <person name="Riley R."/>
            <person name="LaButti K."/>
            <person name="Andreopoulos B."/>
            <person name="Lipzen A."/>
            <person name="Chen C."/>
            <person name="Yan M."/>
            <person name="Daum C."/>
            <person name="Ng V."/>
            <person name="Clum A."/>
            <person name="Steindorff A."/>
            <person name="Ohm R.A."/>
            <person name="Martin F."/>
            <person name="Silar P."/>
            <person name="Natvig D.O."/>
            <person name="Lalanne C."/>
            <person name="Gautier V."/>
            <person name="Ament-Velasquez S.L."/>
            <person name="Kruys A."/>
            <person name="Hutchinson M.I."/>
            <person name="Powell A.J."/>
            <person name="Barry K."/>
            <person name="Miller A.N."/>
            <person name="Grigoriev I.V."/>
            <person name="Debuchy R."/>
            <person name="Gladieux P."/>
            <person name="Hiltunen Thoren M."/>
            <person name="Johannesson H."/>
        </authorList>
    </citation>
    <scope>NUCLEOTIDE SEQUENCE</scope>
    <source>
        <strain evidence="2">CBS 958.72</strain>
    </source>
</reference>
<keyword evidence="1" id="KW-0732">Signal</keyword>
<dbReference type="InterPro" id="IPR049511">
    <property type="entry name" value="PGH-like_rpt"/>
</dbReference>
<feature type="signal peptide" evidence="1">
    <location>
        <begin position="1"/>
        <end position="30"/>
    </location>
</feature>
<sequence>MLIPSPPTLGRALALVWAVAAGFLPGTTTASAIPVSNNTDGSLTARAAAAPPWTAQHGLTSAGYQSTYDTLVRGGYHLTFASGYTYNNDPRFAAIWEKSATAAWATHHGMTSAQYQSLFNTYTAQGYRPRLVNGYTVSNSARFIAIWDKSPTPGWIARHGLSSAQYQAAFDSFVGQGYRLAHVSGYAEGGQARYAALWEKNTAGAAPWFARHGMTSAQYQASVDSLVAQGYRPTLVSGYVVGNVDYYAAIWEKSAVAGWIARHGLTSAQYQAEFDKWSGQGYRLTVVSAYTLNSNRDRYAAIWVKK</sequence>